<keyword evidence="4" id="KW-1185">Reference proteome</keyword>
<comment type="caution">
    <text evidence="3">The sequence shown here is derived from an EMBL/GenBank/DDBJ whole genome shotgun (WGS) entry which is preliminary data.</text>
</comment>
<evidence type="ECO:0000256" key="1">
    <source>
        <dbReference type="SAM" id="MobiDB-lite"/>
    </source>
</evidence>
<dbReference type="Proteomes" id="UP001150538">
    <property type="component" value="Unassembled WGS sequence"/>
</dbReference>
<organism evidence="3 4">
    <name type="scientific">Mycoemilia scoparia</name>
    <dbReference type="NCBI Taxonomy" id="417184"/>
    <lineage>
        <taxon>Eukaryota</taxon>
        <taxon>Fungi</taxon>
        <taxon>Fungi incertae sedis</taxon>
        <taxon>Zoopagomycota</taxon>
        <taxon>Kickxellomycotina</taxon>
        <taxon>Kickxellomycetes</taxon>
        <taxon>Kickxellales</taxon>
        <taxon>Kickxellaceae</taxon>
        <taxon>Mycoemilia</taxon>
    </lineage>
</organism>
<evidence type="ECO:0000256" key="2">
    <source>
        <dbReference type="SAM" id="SignalP"/>
    </source>
</evidence>
<evidence type="ECO:0008006" key="5">
    <source>
        <dbReference type="Google" id="ProtNLM"/>
    </source>
</evidence>
<evidence type="ECO:0000313" key="3">
    <source>
        <dbReference type="EMBL" id="KAJ1914605.1"/>
    </source>
</evidence>
<feature type="compositionally biased region" description="Basic residues" evidence="1">
    <location>
        <begin position="121"/>
        <end position="130"/>
    </location>
</feature>
<proteinExistence type="predicted"/>
<gene>
    <name evidence="3" type="ORF">H4219_004714</name>
</gene>
<feature type="signal peptide" evidence="2">
    <location>
        <begin position="1"/>
        <end position="25"/>
    </location>
</feature>
<keyword evidence="2" id="KW-0732">Signal</keyword>
<name>A0A9W7ZQP6_9FUNG</name>
<protein>
    <recommendedName>
        <fullName evidence="5">Chitin-binding type-2 domain-containing protein</fullName>
    </recommendedName>
</protein>
<feature type="compositionally biased region" description="Basic and acidic residues" evidence="1">
    <location>
        <begin position="131"/>
        <end position="140"/>
    </location>
</feature>
<evidence type="ECO:0000313" key="4">
    <source>
        <dbReference type="Proteomes" id="UP001150538"/>
    </source>
</evidence>
<feature type="region of interest" description="Disordered" evidence="1">
    <location>
        <begin position="114"/>
        <end position="176"/>
    </location>
</feature>
<accession>A0A9W7ZQP6</accession>
<reference evidence="3" key="1">
    <citation type="submission" date="2022-07" db="EMBL/GenBank/DDBJ databases">
        <title>Phylogenomic reconstructions and comparative analyses of Kickxellomycotina fungi.</title>
        <authorList>
            <person name="Reynolds N.K."/>
            <person name="Stajich J.E."/>
            <person name="Barry K."/>
            <person name="Grigoriev I.V."/>
            <person name="Crous P."/>
            <person name="Smith M.E."/>
        </authorList>
    </citation>
    <scope>NUCLEOTIDE SEQUENCE</scope>
    <source>
        <strain evidence="3">NBRC 100468</strain>
    </source>
</reference>
<feature type="chain" id="PRO_5040741530" description="Chitin-binding type-2 domain-containing protein" evidence="2">
    <location>
        <begin position="26"/>
        <end position="176"/>
    </location>
</feature>
<dbReference type="AlphaFoldDB" id="A0A9W7ZQP6"/>
<sequence length="176" mass="18593">MFNFSVLGLINVSLYALSILGTANATSTIDSFKKGECCKDQGQDFKACAEPSVQGCPRFLVCQNEVFSETSCPANTMCVDKGHGKISCEPLPETVNDNKNKGGSNDDCHECDKPNGVTTKKPNKPAKAKKPCKDNSKCDSDTDSDSDSDTGSDSDSDSGSDGDSTNSDSDDSDCDD</sequence>
<feature type="compositionally biased region" description="Acidic residues" evidence="1">
    <location>
        <begin position="141"/>
        <end position="160"/>
    </location>
</feature>
<dbReference type="EMBL" id="JANBPU010000189">
    <property type="protein sequence ID" value="KAJ1914605.1"/>
    <property type="molecule type" value="Genomic_DNA"/>
</dbReference>